<dbReference type="PROSITE" id="PS51184">
    <property type="entry name" value="JMJC"/>
    <property type="match status" value="1"/>
</dbReference>
<accession>A0A9P6HDD4</accession>
<dbReference type="PANTHER" id="PTHR12461">
    <property type="entry name" value="HYPOXIA-INDUCIBLE FACTOR 1 ALPHA INHIBITOR-RELATED"/>
    <property type="match status" value="1"/>
</dbReference>
<name>A0A9P6HDD4_9AGAM</name>
<organism evidence="3 4">
    <name type="scientific">Thelephora terrestris</name>
    <dbReference type="NCBI Taxonomy" id="56493"/>
    <lineage>
        <taxon>Eukaryota</taxon>
        <taxon>Fungi</taxon>
        <taxon>Dikarya</taxon>
        <taxon>Basidiomycota</taxon>
        <taxon>Agaricomycotina</taxon>
        <taxon>Agaricomycetes</taxon>
        <taxon>Thelephorales</taxon>
        <taxon>Thelephoraceae</taxon>
        <taxon>Thelephora</taxon>
    </lineage>
</organism>
<reference evidence="3" key="2">
    <citation type="submission" date="2020-11" db="EMBL/GenBank/DDBJ databases">
        <authorList>
            <consortium name="DOE Joint Genome Institute"/>
            <person name="Kuo A."/>
            <person name="Miyauchi S."/>
            <person name="Kiss E."/>
            <person name="Drula E."/>
            <person name="Kohler A."/>
            <person name="Sanchez-Garcia M."/>
            <person name="Andreopoulos B."/>
            <person name="Barry K.W."/>
            <person name="Bonito G."/>
            <person name="Buee M."/>
            <person name="Carver A."/>
            <person name="Chen C."/>
            <person name="Cichocki N."/>
            <person name="Clum A."/>
            <person name="Culley D."/>
            <person name="Crous P.W."/>
            <person name="Fauchery L."/>
            <person name="Girlanda M."/>
            <person name="Hayes R."/>
            <person name="Keri Z."/>
            <person name="Labutti K."/>
            <person name="Lipzen A."/>
            <person name="Lombard V."/>
            <person name="Magnuson J."/>
            <person name="Maillard F."/>
            <person name="Morin E."/>
            <person name="Murat C."/>
            <person name="Nolan M."/>
            <person name="Ohm R."/>
            <person name="Pangilinan J."/>
            <person name="Pereira M."/>
            <person name="Perotto S."/>
            <person name="Peter M."/>
            <person name="Riley R."/>
            <person name="Sitrit Y."/>
            <person name="Stielow B."/>
            <person name="Szollosi G."/>
            <person name="Zifcakova L."/>
            <person name="Stursova M."/>
            <person name="Spatafora J.W."/>
            <person name="Tedersoo L."/>
            <person name="Vaario L.-M."/>
            <person name="Yamada A."/>
            <person name="Yan M."/>
            <person name="Wang P."/>
            <person name="Xu J."/>
            <person name="Bruns T."/>
            <person name="Baldrian P."/>
            <person name="Vilgalys R."/>
            <person name="Henrissat B."/>
            <person name="Grigoriev I.V."/>
            <person name="Hibbett D."/>
            <person name="Nagy L.G."/>
            <person name="Martin F.M."/>
        </authorList>
    </citation>
    <scope>NUCLEOTIDE SEQUENCE</scope>
    <source>
        <strain evidence="3">UH-Tt-Lm1</strain>
    </source>
</reference>
<dbReference type="EMBL" id="WIUZ02000009">
    <property type="protein sequence ID" value="KAF9783770.1"/>
    <property type="molecule type" value="Genomic_DNA"/>
</dbReference>
<gene>
    <name evidence="3" type="ORF">BJ322DRAFT_1066993</name>
</gene>
<dbReference type="InterPro" id="IPR003347">
    <property type="entry name" value="JmjC_dom"/>
</dbReference>
<reference evidence="3" key="1">
    <citation type="journal article" date="2020" name="Nat. Commun.">
        <title>Large-scale genome sequencing of mycorrhizal fungi provides insights into the early evolution of symbiotic traits.</title>
        <authorList>
            <person name="Miyauchi S."/>
            <person name="Kiss E."/>
            <person name="Kuo A."/>
            <person name="Drula E."/>
            <person name="Kohler A."/>
            <person name="Sanchez-Garcia M."/>
            <person name="Morin E."/>
            <person name="Andreopoulos B."/>
            <person name="Barry K.W."/>
            <person name="Bonito G."/>
            <person name="Buee M."/>
            <person name="Carver A."/>
            <person name="Chen C."/>
            <person name="Cichocki N."/>
            <person name="Clum A."/>
            <person name="Culley D."/>
            <person name="Crous P.W."/>
            <person name="Fauchery L."/>
            <person name="Girlanda M."/>
            <person name="Hayes R.D."/>
            <person name="Keri Z."/>
            <person name="LaButti K."/>
            <person name="Lipzen A."/>
            <person name="Lombard V."/>
            <person name="Magnuson J."/>
            <person name="Maillard F."/>
            <person name="Murat C."/>
            <person name="Nolan M."/>
            <person name="Ohm R.A."/>
            <person name="Pangilinan J."/>
            <person name="Pereira M.F."/>
            <person name="Perotto S."/>
            <person name="Peter M."/>
            <person name="Pfister S."/>
            <person name="Riley R."/>
            <person name="Sitrit Y."/>
            <person name="Stielow J.B."/>
            <person name="Szollosi G."/>
            <person name="Zifcakova L."/>
            <person name="Stursova M."/>
            <person name="Spatafora J.W."/>
            <person name="Tedersoo L."/>
            <person name="Vaario L.M."/>
            <person name="Yamada A."/>
            <person name="Yan M."/>
            <person name="Wang P."/>
            <person name="Xu J."/>
            <person name="Bruns T."/>
            <person name="Baldrian P."/>
            <person name="Vilgalys R."/>
            <person name="Dunand C."/>
            <person name="Henrissat B."/>
            <person name="Grigoriev I.V."/>
            <person name="Hibbett D."/>
            <person name="Nagy L.G."/>
            <person name="Martin F.M."/>
        </authorList>
    </citation>
    <scope>NUCLEOTIDE SEQUENCE</scope>
    <source>
        <strain evidence="3">UH-Tt-Lm1</strain>
    </source>
</reference>
<dbReference type="SUPFAM" id="SSF51197">
    <property type="entry name" value="Clavaminate synthase-like"/>
    <property type="match status" value="1"/>
</dbReference>
<keyword evidence="4" id="KW-1185">Reference proteome</keyword>
<protein>
    <submittedName>
        <fullName evidence="3">Clavaminate synthase-like protein</fullName>
    </submittedName>
</protein>
<evidence type="ECO:0000313" key="4">
    <source>
        <dbReference type="Proteomes" id="UP000736335"/>
    </source>
</evidence>
<dbReference type="OrthoDB" id="415358at2759"/>
<feature type="region of interest" description="Disordered" evidence="1">
    <location>
        <begin position="273"/>
        <end position="337"/>
    </location>
</feature>
<evidence type="ECO:0000259" key="2">
    <source>
        <dbReference type="PROSITE" id="PS51184"/>
    </source>
</evidence>
<proteinExistence type="predicted"/>
<dbReference type="SMART" id="SM00558">
    <property type="entry name" value="JmjC"/>
    <property type="match status" value="1"/>
</dbReference>
<dbReference type="InterPro" id="IPR014710">
    <property type="entry name" value="RmlC-like_jellyroll"/>
</dbReference>
<dbReference type="InterPro" id="IPR041667">
    <property type="entry name" value="Cupin_8"/>
</dbReference>
<feature type="region of interest" description="Disordered" evidence="1">
    <location>
        <begin position="442"/>
        <end position="473"/>
    </location>
</feature>
<dbReference type="Pfam" id="PF13621">
    <property type="entry name" value="Cupin_8"/>
    <property type="match status" value="1"/>
</dbReference>
<dbReference type="AlphaFoldDB" id="A0A9P6HDD4"/>
<feature type="compositionally biased region" description="Acidic residues" evidence="1">
    <location>
        <begin position="273"/>
        <end position="306"/>
    </location>
</feature>
<dbReference type="Proteomes" id="UP000736335">
    <property type="component" value="Unassembled WGS sequence"/>
</dbReference>
<evidence type="ECO:0000313" key="3">
    <source>
        <dbReference type="EMBL" id="KAF9783770.1"/>
    </source>
</evidence>
<sequence length="473" mass="52719">MKAKTLDVVDSAIDPKEFFTKYVQTRTPVVIKGLVRDEGFLASRWTDLEYLSEKAGHVNVQVEPIHPGLKQFGTDVERIEMKFSEFLNGLKREDGDWRYLTTQYSADPSDGGLDTDGDGEGGEITTYPPPANALRDDFPSAPKITGNLVLQQVNLWVGRSKNGASSGLHHDFHDNLYCLLAGHKRFVLFPPTQAPNLYPHGKIDAIHPNGLISYEHNVVRPDGLDAREAVRFRIKALEKKLATTKGRKEKKKLEALLGEAIDAEMDLLVEEGGDDDFAGMDLDEDEDGDEGWSGDEDSDDVQEDDGSVVSSRSKGKGKARAMNEDPDDGGEPSSFSRIPTSLLHRHLSLPTTAISMDSETSTRFDLPNTSMPFVVEIDPGEMLYLPASWWHEVTSSSPDKNKSNVHMAFNYWFYPPDGLKDFDEPYRDEIVWGYLRSKANGVLHSEETEQRPSSSKRKRDADGGSKKAKKAKK</sequence>
<dbReference type="PANTHER" id="PTHR12461:SF100">
    <property type="entry name" value="JMJC DOMAIN-CONTAINING PROTEIN 4"/>
    <property type="match status" value="1"/>
</dbReference>
<dbReference type="Gene3D" id="2.60.120.650">
    <property type="entry name" value="Cupin"/>
    <property type="match status" value="1"/>
</dbReference>
<feature type="domain" description="JmjC" evidence="2">
    <location>
        <begin position="130"/>
        <end position="430"/>
    </location>
</feature>
<evidence type="ECO:0000256" key="1">
    <source>
        <dbReference type="SAM" id="MobiDB-lite"/>
    </source>
</evidence>
<comment type="caution">
    <text evidence="3">The sequence shown here is derived from an EMBL/GenBank/DDBJ whole genome shotgun (WGS) entry which is preliminary data.</text>
</comment>
<dbReference type="Gene3D" id="2.60.120.10">
    <property type="entry name" value="Jelly Rolls"/>
    <property type="match status" value="1"/>
</dbReference>